<dbReference type="AlphaFoldDB" id="A0AAV3RLL4"/>
<evidence type="ECO:0000313" key="2">
    <source>
        <dbReference type="Proteomes" id="UP001454036"/>
    </source>
</evidence>
<organism evidence="1 2">
    <name type="scientific">Lithospermum erythrorhizon</name>
    <name type="common">Purple gromwell</name>
    <name type="synonym">Lithospermum officinale var. erythrorhizon</name>
    <dbReference type="NCBI Taxonomy" id="34254"/>
    <lineage>
        <taxon>Eukaryota</taxon>
        <taxon>Viridiplantae</taxon>
        <taxon>Streptophyta</taxon>
        <taxon>Embryophyta</taxon>
        <taxon>Tracheophyta</taxon>
        <taxon>Spermatophyta</taxon>
        <taxon>Magnoliopsida</taxon>
        <taxon>eudicotyledons</taxon>
        <taxon>Gunneridae</taxon>
        <taxon>Pentapetalae</taxon>
        <taxon>asterids</taxon>
        <taxon>lamiids</taxon>
        <taxon>Boraginales</taxon>
        <taxon>Boraginaceae</taxon>
        <taxon>Boraginoideae</taxon>
        <taxon>Lithospermeae</taxon>
        <taxon>Lithospermum</taxon>
    </lineage>
</organism>
<protein>
    <submittedName>
        <fullName evidence="1">Uncharacterized protein</fullName>
    </submittedName>
</protein>
<name>A0AAV3RLL4_LITER</name>
<dbReference type="Proteomes" id="UP001454036">
    <property type="component" value="Unassembled WGS sequence"/>
</dbReference>
<reference evidence="1 2" key="1">
    <citation type="submission" date="2024-01" db="EMBL/GenBank/DDBJ databases">
        <title>The complete chloroplast genome sequence of Lithospermum erythrorhizon: insights into the phylogenetic relationship among Boraginaceae species and the maternal lineages of purple gromwells.</title>
        <authorList>
            <person name="Okada T."/>
            <person name="Watanabe K."/>
        </authorList>
    </citation>
    <scope>NUCLEOTIDE SEQUENCE [LARGE SCALE GENOMIC DNA]</scope>
</reference>
<gene>
    <name evidence="1" type="ORF">LIER_42121</name>
</gene>
<sequence>MEEDETISTYNSKIKDIANESFALGEVMSNEKMVRKSPTKKGIALKASCEDEDREDLTKTMSLLAKNFNKTLKCFIKKNPILEGTILVSMTNRLISGGKSPIQAMTKGIKIMNSSIVVLDEILL</sequence>
<keyword evidence="2" id="KW-1185">Reference proteome</keyword>
<comment type="caution">
    <text evidence="1">The sequence shown here is derived from an EMBL/GenBank/DDBJ whole genome shotgun (WGS) entry which is preliminary data.</text>
</comment>
<dbReference type="EMBL" id="BAABME010028174">
    <property type="protein sequence ID" value="GAA0177019.1"/>
    <property type="molecule type" value="Genomic_DNA"/>
</dbReference>
<proteinExistence type="predicted"/>
<evidence type="ECO:0000313" key="1">
    <source>
        <dbReference type="EMBL" id="GAA0177019.1"/>
    </source>
</evidence>
<accession>A0AAV3RLL4</accession>